<dbReference type="InterPro" id="IPR019412">
    <property type="entry name" value="IML2/TPR_39"/>
</dbReference>
<dbReference type="EnsemblMetazoa" id="XM_021350349.2">
    <property type="protein sequence ID" value="XP_021206024.1"/>
    <property type="gene ID" value="LOC101745437"/>
</dbReference>
<dbReference type="Proteomes" id="UP000005204">
    <property type="component" value="Unassembled WGS sequence"/>
</dbReference>
<dbReference type="RefSeq" id="XP_012549068.1">
    <property type="nucleotide sequence ID" value="XM_012693614.4"/>
</dbReference>
<dbReference type="Pfam" id="PF10300">
    <property type="entry name" value="Iml2-TPR_39"/>
    <property type="match status" value="1"/>
</dbReference>
<dbReference type="RefSeq" id="XP_012549069.1">
    <property type="nucleotide sequence ID" value="XM_012693615.4"/>
</dbReference>
<dbReference type="AlphaFoldDB" id="A0A8R2HSI4"/>
<reference evidence="3" key="1">
    <citation type="journal article" date="2008" name="Insect Biochem. Mol. Biol.">
        <title>The genome of a lepidopteran model insect, the silkworm Bombyx mori.</title>
        <authorList>
            <consortium name="International Silkworm Genome Consortium"/>
        </authorList>
    </citation>
    <scope>NUCLEOTIDE SEQUENCE [LARGE SCALE GENOMIC DNA]</scope>
    <source>
        <strain evidence="3">p50T</strain>
    </source>
</reference>
<dbReference type="KEGG" id="bmor:101745437"/>
<dbReference type="Gene3D" id="1.25.40.10">
    <property type="entry name" value="Tetratricopeptide repeat domain"/>
    <property type="match status" value="1"/>
</dbReference>
<dbReference type="GeneID" id="101745437"/>
<name>A0A8R2HSI4_BOMMO</name>
<accession>A0A8R2HSI4</accession>
<evidence type="ECO:0000256" key="1">
    <source>
        <dbReference type="SAM" id="MobiDB-lite"/>
    </source>
</evidence>
<evidence type="ECO:0008006" key="4">
    <source>
        <dbReference type="Google" id="ProtNLM"/>
    </source>
</evidence>
<dbReference type="RefSeq" id="XP_021206024.1">
    <property type="nucleotide sequence ID" value="XM_021350349.3"/>
</dbReference>
<evidence type="ECO:0000313" key="3">
    <source>
        <dbReference type="Proteomes" id="UP000005204"/>
    </source>
</evidence>
<sequence length="624" mass="71003">MALRQKTVPILTTAGPRGSCAGSSDRRSSGDSPEEAEEFQDATEYHPTYDMDLHISFEDCEVAIHKFFNNDLVGAMNIMRPWARTSLYHSLGASIFEFIPAMLTFDHEQIGRSIVALKQCITICNKNRKSFSLVESLGTIIKKPNYALYTDLEAHAELCYAEALLLQAAMTIMEGEDLTGLIKGTIKVKSCYNTYKECSKILEKKQWDTDESKRHFQSGVRLGMATFNVMISLLPPKIISLLEFVGFSGNKALGLSELQAASRSPGMRSVLCDLTLLGYHLVICHFVGASGDLKVCEEILEKILKVIYPESVWFLVFKGRLEFLRGLFEPAISTYNCALNSQHNFKQFRHLCFWEIMWVNSLKMEWREAAQYATKLMDESSWSRTIYSYTKAAMLLQLGSDMTPNEKHQCNELLRNCSFYKQRIAGKSLPMEKFMIKRAARYYTQGGRLVLPAIELLCLWNMFGILTYNSRGAQYVLKVIEVTRERVEDHRFDWMGIYIADNRALLRYMHGCCLAAMGLPRLALNSFDAVFQLKSEIKEDTFLFPYTVVEVAMCHYQLGDKDKAVQLLNEARRKYSGYSLESRLHFRIHSKMDLVKADIAAEEATKTASKATTVTTHVQHTTAV</sequence>
<reference evidence="2" key="2">
    <citation type="submission" date="2022-06" db="UniProtKB">
        <authorList>
            <consortium name="EnsemblMetazoa"/>
        </authorList>
    </citation>
    <scope>IDENTIFICATION</scope>
    <source>
        <strain evidence="2">p50T (Dazao)</strain>
    </source>
</reference>
<dbReference type="PANTHER" id="PTHR31859:SF9">
    <property type="entry name" value="TETRATRICOPEPTIDE REPEAT PROTEIN 39B"/>
    <property type="match status" value="1"/>
</dbReference>
<dbReference type="EnsemblMetazoa" id="XM_012693614.3">
    <property type="protein sequence ID" value="XP_012549068.1"/>
    <property type="gene ID" value="LOC101745437"/>
</dbReference>
<keyword evidence="3" id="KW-1185">Reference proteome</keyword>
<feature type="region of interest" description="Disordered" evidence="1">
    <location>
        <begin position="1"/>
        <end position="40"/>
    </location>
</feature>
<dbReference type="EnsemblMetazoa" id="XM_012693615.3">
    <property type="protein sequence ID" value="XP_012549069.1"/>
    <property type="gene ID" value="LOC101745437"/>
</dbReference>
<evidence type="ECO:0000313" key="2">
    <source>
        <dbReference type="EnsemblMetazoa" id="XP_021206024.1"/>
    </source>
</evidence>
<organism evidence="2 3">
    <name type="scientific">Bombyx mori</name>
    <name type="common">Silk moth</name>
    <dbReference type="NCBI Taxonomy" id="7091"/>
    <lineage>
        <taxon>Eukaryota</taxon>
        <taxon>Metazoa</taxon>
        <taxon>Ecdysozoa</taxon>
        <taxon>Arthropoda</taxon>
        <taxon>Hexapoda</taxon>
        <taxon>Insecta</taxon>
        <taxon>Pterygota</taxon>
        <taxon>Neoptera</taxon>
        <taxon>Endopterygota</taxon>
        <taxon>Lepidoptera</taxon>
        <taxon>Glossata</taxon>
        <taxon>Ditrysia</taxon>
        <taxon>Bombycoidea</taxon>
        <taxon>Bombycidae</taxon>
        <taxon>Bombycinae</taxon>
        <taxon>Bombyx</taxon>
    </lineage>
</organism>
<dbReference type="PANTHER" id="PTHR31859">
    <property type="entry name" value="TETRATRICOPEPTIDE REPEAT PROTEIN 39 FAMILY MEMBER"/>
    <property type="match status" value="1"/>
</dbReference>
<dbReference type="InterPro" id="IPR011990">
    <property type="entry name" value="TPR-like_helical_dom_sf"/>
</dbReference>
<dbReference type="RefSeq" id="XP_012549070.1">
    <property type="nucleotide sequence ID" value="XM_012693616.4"/>
</dbReference>
<dbReference type="SMR" id="A0A8R2HSI4"/>
<proteinExistence type="predicted"/>
<dbReference type="SUPFAM" id="SSF48452">
    <property type="entry name" value="TPR-like"/>
    <property type="match status" value="1"/>
</dbReference>
<dbReference type="EnsemblMetazoa" id="XM_012693616.3">
    <property type="protein sequence ID" value="XP_012549070.1"/>
    <property type="gene ID" value="LOC101745437"/>
</dbReference>
<protein>
    <recommendedName>
        <fullName evidence="4">Tetratricopeptide repeat protein 39B</fullName>
    </recommendedName>
</protein>